<sequence length="252" mass="26626">MTDPRLARALQDAARSGGVALWWRDDDAARGSGALDRLLALARRYGLPVVLAVIPDRVDDSLAEALAEAQGVAVAVHGIAHANRAAAGQKKQELVAADDSAAQPLLAALKNARHVLARRFPGRALPLLVPPWNRIDAPVVQGLRWAGFAALSTFGTRAEAAGTGLYQLNPEVDLMDWRRREGRPYPDVAAALADAIDARVTGRLPGPVGLLTHHLQHDETAWATLEAVLADTAAAAGVSWPAPDALFARLAA</sequence>
<dbReference type="EMBL" id="JAMZFT010000002">
    <property type="protein sequence ID" value="MCP1336533.1"/>
    <property type="molecule type" value="Genomic_DNA"/>
</dbReference>
<keyword evidence="2" id="KW-1185">Reference proteome</keyword>
<dbReference type="RefSeq" id="WP_269332488.1">
    <property type="nucleotide sequence ID" value="NZ_JAMZFT010000002.1"/>
</dbReference>
<gene>
    <name evidence="1" type="ORF">NJQ99_08950</name>
</gene>
<evidence type="ECO:0000313" key="2">
    <source>
        <dbReference type="Proteomes" id="UP001055804"/>
    </source>
</evidence>
<evidence type="ECO:0000313" key="1">
    <source>
        <dbReference type="EMBL" id="MCP1336533.1"/>
    </source>
</evidence>
<name>A0A9J6PBF5_9PROT</name>
<accession>A0A9J6PBF5</accession>
<organism evidence="1 2">
    <name type="scientific">Futiania mangrovi</name>
    <dbReference type="NCBI Taxonomy" id="2959716"/>
    <lineage>
        <taxon>Bacteria</taxon>
        <taxon>Pseudomonadati</taxon>
        <taxon>Pseudomonadota</taxon>
        <taxon>Alphaproteobacteria</taxon>
        <taxon>Futianiales</taxon>
        <taxon>Futianiaceae</taxon>
        <taxon>Futiania</taxon>
    </lineage>
</organism>
<dbReference type="AlphaFoldDB" id="A0A9J6PBF5"/>
<dbReference type="Gene3D" id="3.20.20.370">
    <property type="entry name" value="Glycoside hydrolase/deacetylase"/>
    <property type="match status" value="1"/>
</dbReference>
<dbReference type="GO" id="GO:0005975">
    <property type="term" value="P:carbohydrate metabolic process"/>
    <property type="evidence" value="ECO:0007669"/>
    <property type="project" value="InterPro"/>
</dbReference>
<protein>
    <submittedName>
        <fullName evidence="1">Polysaccharide deacetylase</fullName>
    </submittedName>
</protein>
<reference evidence="1" key="1">
    <citation type="submission" date="2022-06" db="EMBL/GenBank/DDBJ databases">
        <title>Isolation and Genomics of Futiania mangrovii gen. nov., sp. nov., a Rare and Metabolically-versatile member in the Class Alphaproteobacteria.</title>
        <authorList>
            <person name="Liu L."/>
            <person name="Huang W.-C."/>
            <person name="Pan J."/>
            <person name="Li J."/>
            <person name="Huang Y."/>
            <person name="Du H."/>
            <person name="Liu Y."/>
            <person name="Li M."/>
        </authorList>
    </citation>
    <scope>NUCLEOTIDE SEQUENCE</scope>
    <source>
        <strain evidence="1">FT118</strain>
    </source>
</reference>
<dbReference type="InterPro" id="IPR011330">
    <property type="entry name" value="Glyco_hydro/deAcase_b/a-brl"/>
</dbReference>
<proteinExistence type="predicted"/>
<dbReference type="SUPFAM" id="SSF88713">
    <property type="entry name" value="Glycoside hydrolase/deacetylase"/>
    <property type="match status" value="1"/>
</dbReference>
<comment type="caution">
    <text evidence="1">The sequence shown here is derived from an EMBL/GenBank/DDBJ whole genome shotgun (WGS) entry which is preliminary data.</text>
</comment>
<dbReference type="Proteomes" id="UP001055804">
    <property type="component" value="Unassembled WGS sequence"/>
</dbReference>